<reference evidence="1" key="1">
    <citation type="journal article" date="2017" name="Science">
        <title>Giant viruses with an expanded complement of translation system components.</title>
        <authorList>
            <person name="Schulz F."/>
            <person name="Yutin N."/>
            <person name="Ivanova N.N."/>
            <person name="Ortega D.R."/>
            <person name="Lee T.K."/>
            <person name="Vierheilig J."/>
            <person name="Daims H."/>
            <person name="Horn M."/>
            <person name="Wagner M."/>
            <person name="Jensen G.J."/>
            <person name="Kyrpides N.C."/>
            <person name="Koonin E.V."/>
            <person name="Woyke T."/>
        </authorList>
    </citation>
    <scope>NUCLEOTIDE SEQUENCE</scope>
    <source>
        <strain evidence="1">HKV1</strain>
    </source>
</reference>
<protein>
    <submittedName>
        <fullName evidence="1">Uncharacterized protein</fullName>
    </submittedName>
</protein>
<gene>
    <name evidence="1" type="ORF">Hokovirus_4_37</name>
</gene>
<name>A0A1V0SH79_9VIRU</name>
<dbReference type="EMBL" id="KY684106">
    <property type="protein sequence ID" value="ARF11063.1"/>
    <property type="molecule type" value="Genomic_DNA"/>
</dbReference>
<organism evidence="1">
    <name type="scientific">Hokovirus HKV1</name>
    <dbReference type="NCBI Taxonomy" id="1977638"/>
    <lineage>
        <taxon>Viruses</taxon>
        <taxon>Varidnaviria</taxon>
        <taxon>Bamfordvirae</taxon>
        <taxon>Nucleocytoviricota</taxon>
        <taxon>Megaviricetes</taxon>
        <taxon>Imitervirales</taxon>
        <taxon>Mimiviridae</taxon>
        <taxon>Klosneuvirinae</taxon>
        <taxon>Hokovirus</taxon>
    </lineage>
</organism>
<evidence type="ECO:0000313" key="1">
    <source>
        <dbReference type="EMBL" id="ARF11063.1"/>
    </source>
</evidence>
<sequence>MLLENWKKINTDNLIDFLKKSDFCVKKFNNDNNINFYKISYHNITFYCEIIDESILSRYILDLINIEIRINIVILSKNVDNVIFTKLLKNNSITFIKHSNVLTFLPIRTIKKILINAFDINSCNKINILDKKIIETLEYYLKNNNKNNGMIFLSYYVKNMTHLQVDITNIEIGIYVLLSVYFDNDKYIKKIFTILTKFDSNDYDIKLISKYNKTNEHKIYIVFSKFSENKLNKSNLFKTNYDKCIKEFKYMNNIKQKIINNNYTKNQKQIYNTCLTELIEQRTMSDIEIVDICGMYKNYIRMIKILDKKTFIKICKSKNIPHRDINKMLYFYNINENVYNLIYDILLL</sequence>
<accession>A0A1V0SH79</accession>
<proteinExistence type="predicted"/>